<keyword evidence="2" id="KW-1185">Reference proteome</keyword>
<gene>
    <name evidence="1" type="ORF">BDN72DRAFT_849509</name>
</gene>
<name>A0ACD3A6U0_9AGAR</name>
<organism evidence="1 2">
    <name type="scientific">Pluteus cervinus</name>
    <dbReference type="NCBI Taxonomy" id="181527"/>
    <lineage>
        <taxon>Eukaryota</taxon>
        <taxon>Fungi</taxon>
        <taxon>Dikarya</taxon>
        <taxon>Basidiomycota</taxon>
        <taxon>Agaricomycotina</taxon>
        <taxon>Agaricomycetes</taxon>
        <taxon>Agaricomycetidae</taxon>
        <taxon>Agaricales</taxon>
        <taxon>Pluteineae</taxon>
        <taxon>Pluteaceae</taxon>
        <taxon>Pluteus</taxon>
    </lineage>
</organism>
<protein>
    <submittedName>
        <fullName evidence="1">Uncharacterized protein</fullName>
    </submittedName>
</protein>
<accession>A0ACD3A6U0</accession>
<dbReference type="Proteomes" id="UP000308600">
    <property type="component" value="Unassembled WGS sequence"/>
</dbReference>
<reference evidence="1 2" key="1">
    <citation type="journal article" date="2019" name="Nat. Ecol. Evol.">
        <title>Megaphylogeny resolves global patterns of mushroom evolution.</title>
        <authorList>
            <person name="Varga T."/>
            <person name="Krizsan K."/>
            <person name="Foldi C."/>
            <person name="Dima B."/>
            <person name="Sanchez-Garcia M."/>
            <person name="Sanchez-Ramirez S."/>
            <person name="Szollosi G.J."/>
            <person name="Szarkandi J.G."/>
            <person name="Papp V."/>
            <person name="Albert L."/>
            <person name="Andreopoulos W."/>
            <person name="Angelini C."/>
            <person name="Antonin V."/>
            <person name="Barry K.W."/>
            <person name="Bougher N.L."/>
            <person name="Buchanan P."/>
            <person name="Buyck B."/>
            <person name="Bense V."/>
            <person name="Catcheside P."/>
            <person name="Chovatia M."/>
            <person name="Cooper J."/>
            <person name="Damon W."/>
            <person name="Desjardin D."/>
            <person name="Finy P."/>
            <person name="Geml J."/>
            <person name="Haridas S."/>
            <person name="Hughes K."/>
            <person name="Justo A."/>
            <person name="Karasinski D."/>
            <person name="Kautmanova I."/>
            <person name="Kiss B."/>
            <person name="Kocsube S."/>
            <person name="Kotiranta H."/>
            <person name="LaButti K.M."/>
            <person name="Lechner B.E."/>
            <person name="Liimatainen K."/>
            <person name="Lipzen A."/>
            <person name="Lukacs Z."/>
            <person name="Mihaltcheva S."/>
            <person name="Morgado L.N."/>
            <person name="Niskanen T."/>
            <person name="Noordeloos M.E."/>
            <person name="Ohm R.A."/>
            <person name="Ortiz-Santana B."/>
            <person name="Ovrebo C."/>
            <person name="Racz N."/>
            <person name="Riley R."/>
            <person name="Savchenko A."/>
            <person name="Shiryaev A."/>
            <person name="Soop K."/>
            <person name="Spirin V."/>
            <person name="Szebenyi C."/>
            <person name="Tomsovsky M."/>
            <person name="Tulloss R.E."/>
            <person name="Uehling J."/>
            <person name="Grigoriev I.V."/>
            <person name="Vagvolgyi C."/>
            <person name="Papp T."/>
            <person name="Martin F.M."/>
            <person name="Miettinen O."/>
            <person name="Hibbett D.S."/>
            <person name="Nagy L.G."/>
        </authorList>
    </citation>
    <scope>NUCLEOTIDE SEQUENCE [LARGE SCALE GENOMIC DNA]</scope>
    <source>
        <strain evidence="1 2">NL-1719</strain>
    </source>
</reference>
<evidence type="ECO:0000313" key="2">
    <source>
        <dbReference type="Proteomes" id="UP000308600"/>
    </source>
</evidence>
<sequence length="269" mass="31011">MDHDQATLRLPPELENNIFALSLSRHLDEGINPENLLLVAKRVARWLIPLYYEVVIPHIIDPWPPSATKERIEQYGHHVHHFHTSSPSMKQFLSMCPNISNLAIWSPISGPDIEAIVKLPMTRLSLNIYNFFRHTNLDLHQFCSRITHLDVSSRVTWATEDVLSHFPVLAHVAMFEDTAEREVQDCLLYAKTLKVLVLVSTGTDRDGLEEVDWGTDHADLRVVHVRFGRTYGGDWKEGAYGRMDMWAFADDVMEKRRQSVKGFKDSRTR</sequence>
<dbReference type="EMBL" id="ML208644">
    <property type="protein sequence ID" value="TFK61598.1"/>
    <property type="molecule type" value="Genomic_DNA"/>
</dbReference>
<evidence type="ECO:0000313" key="1">
    <source>
        <dbReference type="EMBL" id="TFK61598.1"/>
    </source>
</evidence>
<proteinExistence type="predicted"/>